<dbReference type="PROSITE" id="PS51722">
    <property type="entry name" value="G_TR_2"/>
    <property type="match status" value="1"/>
</dbReference>
<dbReference type="GO" id="GO:0005829">
    <property type="term" value="C:cytosol"/>
    <property type="evidence" value="ECO:0007669"/>
    <property type="project" value="TreeGrafter"/>
</dbReference>
<reference evidence="6 7" key="1">
    <citation type="journal article" date="2016" name="Nat. Commun.">
        <title>Thousands of microbial genomes shed light on interconnected biogeochemical processes in an aquifer system.</title>
        <authorList>
            <person name="Anantharaman K."/>
            <person name="Brown C.T."/>
            <person name="Hug L.A."/>
            <person name="Sharon I."/>
            <person name="Castelle C.J."/>
            <person name="Probst A.J."/>
            <person name="Thomas B.C."/>
            <person name="Singh A."/>
            <person name="Wilkins M.J."/>
            <person name="Karaoz U."/>
            <person name="Brodie E.L."/>
            <person name="Williams K.H."/>
            <person name="Hubbard S.S."/>
            <person name="Banfield J.F."/>
        </authorList>
    </citation>
    <scope>NUCLEOTIDE SEQUENCE [LARGE SCALE GENOMIC DNA]</scope>
</reference>
<dbReference type="Gene3D" id="2.40.50.250">
    <property type="entry name" value="bipa protein"/>
    <property type="match status" value="1"/>
</dbReference>
<gene>
    <name evidence="4" type="primary">bipA</name>
    <name evidence="6" type="ORF">A2074_04365</name>
</gene>
<keyword evidence="4" id="KW-0699">rRNA-binding</keyword>
<keyword evidence="4" id="KW-0690">Ribosome biogenesis</keyword>
<sequence>MSHQARRKDIRNIAIIAHVDHGKTTLVDAMLRQTGVFRQNEEVNDRVMDSNDLERERGITIFSKNASIKYKDIKINIVDTPGHSDFGSEVERILQTVDGVLLLVDAFEGPMPQTKFVLRKALDLHLKPILVINKVDRPDARSHAVVDETLDLFCDLNASDEQLDFAVVYCSAKDGVAWYEMEEESDGLKPLFETIIHRVLPPAADVGRPLQMLITMLDYDNYIGGLGLGRIVHGEVRVSDQVYLMHRDGTKQAGKISGLFAYEGMKRIPVDVASAGDIACVAGLDNINVGETIASFESPEALPFVNIDEPTISVMIGPNTSPFVGLDGGKFLTSRHIRERLYREARINVGLRVEDVEGEEMLKVSGRGELHLSILVETMRREGYELEVSKPKVIFKELDGKVLEPIEMLVIDVDRDFHGYVIEEMGKRKGEMKNFLETDSGSVQMEFTIPSRSLIGFRSEFLTMTRGTGTLYSNFYEYEFFKGEIPKREKGVLVCHDRGKAVRYALNGLQDRGQFFIPPNTEVYEGMIIGENNKGVDLTVNAVKEKKLTNMRASGSDDALRLPPHKEMTLEQALEFIEDDELVEVSPKAIRIRKKLLDENARKKAKK</sequence>
<dbReference type="Gene3D" id="2.40.30.10">
    <property type="entry name" value="Translation factors"/>
    <property type="match status" value="1"/>
</dbReference>
<dbReference type="PROSITE" id="PS00301">
    <property type="entry name" value="G_TR_1"/>
    <property type="match status" value="1"/>
</dbReference>
<dbReference type="FunFam" id="2.40.50.250:FF:000001">
    <property type="entry name" value="GTP-binding protein TypA"/>
    <property type="match status" value="1"/>
</dbReference>
<evidence type="ECO:0000313" key="6">
    <source>
        <dbReference type="EMBL" id="OFW32101.1"/>
    </source>
</evidence>
<dbReference type="SUPFAM" id="SSF52540">
    <property type="entry name" value="P-loop containing nucleoside triphosphate hydrolases"/>
    <property type="match status" value="1"/>
</dbReference>
<comment type="similarity">
    <text evidence="4">Belongs to the TRAFAC class translation factor GTPase superfamily. Classic translation factor GTPase family. BipA subfamily.</text>
</comment>
<organism evidence="6 7">
    <name type="scientific">Candidatus Aquicultor primus</name>
    <dbReference type="NCBI Taxonomy" id="1797195"/>
    <lineage>
        <taxon>Bacteria</taxon>
        <taxon>Bacillati</taxon>
        <taxon>Actinomycetota</taxon>
        <taxon>Candidatus Aquicultoria</taxon>
        <taxon>Candidatus Aquicultorales</taxon>
        <taxon>Candidatus Aquicultoraceae</taxon>
        <taxon>Candidatus Aquicultor</taxon>
    </lineage>
</organism>
<dbReference type="InterPro" id="IPR027417">
    <property type="entry name" value="P-loop_NTPase"/>
</dbReference>
<dbReference type="CDD" id="cd03710">
    <property type="entry name" value="BipA_TypA_C"/>
    <property type="match status" value="1"/>
</dbReference>
<dbReference type="FunFam" id="2.40.30.10:FF:000016">
    <property type="entry name" value="GTP-binding protein TypA"/>
    <property type="match status" value="1"/>
</dbReference>
<feature type="binding site" evidence="4">
    <location>
        <begin position="133"/>
        <end position="136"/>
    </location>
    <ligand>
        <name>GTP</name>
        <dbReference type="ChEBI" id="CHEBI:37565"/>
    </ligand>
</feature>
<dbReference type="Gene3D" id="3.30.70.870">
    <property type="entry name" value="Elongation Factor G (Translational Gtpase), domain 3"/>
    <property type="match status" value="1"/>
</dbReference>
<dbReference type="EC" id="3.6.5.-" evidence="4"/>
<keyword evidence="4" id="KW-0694">RNA-binding</keyword>
<dbReference type="GO" id="GO:0003924">
    <property type="term" value="F:GTPase activity"/>
    <property type="evidence" value="ECO:0007669"/>
    <property type="project" value="UniProtKB-UniRule"/>
</dbReference>
<dbReference type="Pfam" id="PF03144">
    <property type="entry name" value="GTP_EFTU_D2"/>
    <property type="match status" value="1"/>
</dbReference>
<dbReference type="SUPFAM" id="SSF54980">
    <property type="entry name" value="EF-G C-terminal domain-like"/>
    <property type="match status" value="2"/>
</dbReference>
<dbReference type="Pfam" id="PF00679">
    <property type="entry name" value="EFG_C"/>
    <property type="match status" value="1"/>
</dbReference>
<dbReference type="InterPro" id="IPR047042">
    <property type="entry name" value="BipA_II"/>
</dbReference>
<dbReference type="PRINTS" id="PR00315">
    <property type="entry name" value="ELONGATNFCT"/>
</dbReference>
<comment type="caution">
    <text evidence="6">The sequence shown here is derived from an EMBL/GenBank/DDBJ whole genome shotgun (WGS) entry which is preliminary data.</text>
</comment>
<dbReference type="GO" id="GO:0000049">
    <property type="term" value="F:tRNA binding"/>
    <property type="evidence" value="ECO:0007669"/>
    <property type="project" value="UniProtKB-KW"/>
</dbReference>
<accession>A0A1F2UGF8</accession>
<dbReference type="InterPro" id="IPR047041">
    <property type="entry name" value="BipA_GTP-bd_dom"/>
</dbReference>
<dbReference type="PANTHER" id="PTHR42908">
    <property type="entry name" value="TRANSLATION ELONGATION FACTOR-RELATED"/>
    <property type="match status" value="1"/>
</dbReference>
<protein>
    <recommendedName>
        <fullName evidence="4">Large ribosomal subunit assembly factor BipA</fullName>
        <ecNumber evidence="4">3.6.5.-</ecNumber>
    </recommendedName>
    <alternativeName>
        <fullName evidence="4">GTP-binding protein BipA</fullName>
    </alternativeName>
</protein>
<evidence type="ECO:0000313" key="7">
    <source>
        <dbReference type="Proteomes" id="UP000178086"/>
    </source>
</evidence>
<keyword evidence="4" id="KW-0378">Hydrolase</keyword>
<name>A0A1F2UGF8_9ACTN</name>
<dbReference type="InterPro" id="IPR006298">
    <property type="entry name" value="BipA"/>
</dbReference>
<comment type="function">
    <text evidence="4">A 50S ribosomal subunit assembly protein with GTPase activity, required for 50S subunit assembly at low temperatures, may also play a role in translation. Binds GTP and analogs. Binds the 70S ribosome between the 30S and 50S subunits, in a similar position as ribosome-bound EF-G; it contacts a number of ribosomal proteins, both rRNAs and the A-site tRNA.</text>
</comment>
<dbReference type="Pfam" id="PF00009">
    <property type="entry name" value="GTP_EFTU"/>
    <property type="match status" value="1"/>
</dbReference>
<dbReference type="Proteomes" id="UP000178086">
    <property type="component" value="Unassembled WGS sequence"/>
</dbReference>
<evidence type="ECO:0000256" key="3">
    <source>
        <dbReference type="ARBA" id="ARBA00048548"/>
    </source>
</evidence>
<dbReference type="Pfam" id="PF21018">
    <property type="entry name" value="BipA_C"/>
    <property type="match status" value="1"/>
</dbReference>
<dbReference type="InterPro" id="IPR035647">
    <property type="entry name" value="EFG_III/V"/>
</dbReference>
<dbReference type="GO" id="GO:1990904">
    <property type="term" value="C:ribonucleoprotein complex"/>
    <property type="evidence" value="ECO:0007669"/>
    <property type="project" value="TreeGrafter"/>
</dbReference>
<feature type="domain" description="Tr-type G" evidence="5">
    <location>
        <begin position="8"/>
        <end position="203"/>
    </location>
</feature>
<dbReference type="AlphaFoldDB" id="A0A1F2UGF8"/>
<dbReference type="NCBIfam" id="TIGR01394">
    <property type="entry name" value="TypA_BipA"/>
    <property type="match status" value="1"/>
</dbReference>
<dbReference type="InterPro" id="IPR035651">
    <property type="entry name" value="BipA_V"/>
</dbReference>
<dbReference type="InterPro" id="IPR000640">
    <property type="entry name" value="EFG_V-like"/>
</dbReference>
<proteinExistence type="inferred from homology"/>
<dbReference type="InterPro" id="IPR009000">
    <property type="entry name" value="Transl_B-barrel_sf"/>
</dbReference>
<comment type="catalytic activity">
    <reaction evidence="3 4">
        <text>GTP + H2O = GDP + phosphate + H(+)</text>
        <dbReference type="Rhea" id="RHEA:19669"/>
        <dbReference type="ChEBI" id="CHEBI:15377"/>
        <dbReference type="ChEBI" id="CHEBI:15378"/>
        <dbReference type="ChEBI" id="CHEBI:37565"/>
        <dbReference type="ChEBI" id="CHEBI:43474"/>
        <dbReference type="ChEBI" id="CHEBI:58189"/>
    </reaction>
</comment>
<comment type="subcellular location">
    <subcellularLocation>
        <location evidence="4">Cytoplasm</location>
    </subcellularLocation>
    <text evidence="4">Binds to ribosomes.</text>
</comment>
<feature type="binding site" evidence="4">
    <location>
        <begin position="20"/>
        <end position="25"/>
    </location>
    <ligand>
        <name>GTP</name>
        <dbReference type="ChEBI" id="CHEBI:37565"/>
    </ligand>
</feature>
<evidence type="ECO:0000256" key="1">
    <source>
        <dbReference type="ARBA" id="ARBA00022741"/>
    </source>
</evidence>
<dbReference type="CDD" id="cd03691">
    <property type="entry name" value="BipA_TypA_II"/>
    <property type="match status" value="1"/>
</dbReference>
<keyword evidence="4" id="KW-0963">Cytoplasm</keyword>
<keyword evidence="2 4" id="KW-0342">GTP-binding</keyword>
<dbReference type="InterPro" id="IPR031157">
    <property type="entry name" value="G_TR_CS"/>
</dbReference>
<dbReference type="PANTHER" id="PTHR42908:SF8">
    <property type="entry name" value="TR-TYPE G DOMAIN-CONTAINING PROTEIN"/>
    <property type="match status" value="1"/>
</dbReference>
<dbReference type="NCBIfam" id="TIGR00231">
    <property type="entry name" value="small_GTP"/>
    <property type="match status" value="1"/>
</dbReference>
<dbReference type="InterPro" id="IPR042116">
    <property type="entry name" value="TypA/BipA_C"/>
</dbReference>
<dbReference type="SUPFAM" id="SSF50447">
    <property type="entry name" value="Translation proteins"/>
    <property type="match status" value="1"/>
</dbReference>
<dbReference type="HAMAP" id="MF_00849">
    <property type="entry name" value="BipA"/>
    <property type="match status" value="1"/>
</dbReference>
<dbReference type="GO" id="GO:0043022">
    <property type="term" value="F:ribosome binding"/>
    <property type="evidence" value="ECO:0007669"/>
    <property type="project" value="UniProtKB-UniRule"/>
</dbReference>
<evidence type="ECO:0000256" key="2">
    <source>
        <dbReference type="ARBA" id="ARBA00023134"/>
    </source>
</evidence>
<dbReference type="FunFam" id="3.40.50.300:FF:000055">
    <property type="entry name" value="GTP-binding protein TypA"/>
    <property type="match status" value="1"/>
</dbReference>
<dbReference type="Gene3D" id="3.40.50.300">
    <property type="entry name" value="P-loop containing nucleotide triphosphate hydrolases"/>
    <property type="match status" value="1"/>
</dbReference>
<dbReference type="InterPro" id="IPR048876">
    <property type="entry name" value="BipA_C"/>
</dbReference>
<evidence type="ECO:0000259" key="5">
    <source>
        <dbReference type="PROSITE" id="PS51722"/>
    </source>
</evidence>
<comment type="subunit">
    <text evidence="4">Monomer.</text>
</comment>
<dbReference type="EMBL" id="MELI01000104">
    <property type="protein sequence ID" value="OFW32101.1"/>
    <property type="molecule type" value="Genomic_DNA"/>
</dbReference>
<dbReference type="GO" id="GO:0005525">
    <property type="term" value="F:GTP binding"/>
    <property type="evidence" value="ECO:0007669"/>
    <property type="project" value="UniProtKB-UniRule"/>
</dbReference>
<dbReference type="GO" id="GO:0009409">
    <property type="term" value="P:response to cold"/>
    <property type="evidence" value="ECO:0007669"/>
    <property type="project" value="UniProtKB-ARBA"/>
</dbReference>
<dbReference type="FunFam" id="3.30.70.240:FF:000002">
    <property type="entry name" value="GTP-binding protein TypA"/>
    <property type="match status" value="1"/>
</dbReference>
<dbReference type="GO" id="GO:0019843">
    <property type="term" value="F:rRNA binding"/>
    <property type="evidence" value="ECO:0007669"/>
    <property type="project" value="UniProtKB-KW"/>
</dbReference>
<dbReference type="GO" id="GO:0010467">
    <property type="term" value="P:gene expression"/>
    <property type="evidence" value="ECO:0007669"/>
    <property type="project" value="UniProtKB-ARBA"/>
</dbReference>
<dbReference type="CDD" id="cd01891">
    <property type="entry name" value="TypA_BipA"/>
    <property type="match status" value="1"/>
</dbReference>
<keyword evidence="1 4" id="KW-0547">Nucleotide-binding</keyword>
<dbReference type="InterPro" id="IPR004161">
    <property type="entry name" value="EFTu-like_2"/>
</dbReference>
<dbReference type="GO" id="GO:0000027">
    <property type="term" value="P:ribosomal large subunit assembly"/>
    <property type="evidence" value="ECO:0007669"/>
    <property type="project" value="UniProtKB-UniRule"/>
</dbReference>
<evidence type="ECO:0000256" key="4">
    <source>
        <dbReference type="HAMAP-Rule" id="MF_00849"/>
    </source>
</evidence>
<keyword evidence="4" id="KW-0820">tRNA-binding</keyword>
<dbReference type="FunFam" id="3.30.70.870:FF:000003">
    <property type="entry name" value="GTP-binding protein TypA"/>
    <property type="match status" value="1"/>
</dbReference>
<dbReference type="InterPro" id="IPR000795">
    <property type="entry name" value="T_Tr_GTP-bd_dom"/>
</dbReference>
<dbReference type="InterPro" id="IPR005225">
    <property type="entry name" value="Small_GTP-bd"/>
</dbReference>
<dbReference type="Gene3D" id="3.30.70.240">
    <property type="match status" value="1"/>
</dbReference>